<keyword evidence="2" id="KW-0472">Membrane</keyword>
<keyword evidence="2" id="KW-1133">Transmembrane helix</keyword>
<dbReference type="AlphaFoldDB" id="A0A087BCX9"/>
<keyword evidence="4" id="KW-1185">Reference proteome</keyword>
<organism evidence="3 4">
    <name type="scientific">Bifidobacterium magnum</name>
    <dbReference type="NCBI Taxonomy" id="1692"/>
    <lineage>
        <taxon>Bacteria</taxon>
        <taxon>Bacillati</taxon>
        <taxon>Actinomycetota</taxon>
        <taxon>Actinomycetes</taxon>
        <taxon>Bifidobacteriales</taxon>
        <taxon>Bifidobacteriaceae</taxon>
        <taxon>Bifidobacterium</taxon>
    </lineage>
</organism>
<dbReference type="Proteomes" id="UP000029052">
    <property type="component" value="Unassembled WGS sequence"/>
</dbReference>
<dbReference type="eggNOG" id="ENOG50317M8">
    <property type="taxonomic scope" value="Bacteria"/>
</dbReference>
<dbReference type="RefSeq" id="WP_022859344.1">
    <property type="nucleotide sequence ID" value="NZ_JGZB01000003.1"/>
</dbReference>
<name>A0A087BCX9_9BIFI</name>
<feature type="compositionally biased region" description="Low complexity" evidence="1">
    <location>
        <begin position="100"/>
        <end position="110"/>
    </location>
</feature>
<evidence type="ECO:0000256" key="1">
    <source>
        <dbReference type="SAM" id="MobiDB-lite"/>
    </source>
</evidence>
<feature type="region of interest" description="Disordered" evidence="1">
    <location>
        <begin position="1"/>
        <end position="66"/>
    </location>
</feature>
<feature type="compositionally biased region" description="Low complexity" evidence="1">
    <location>
        <begin position="118"/>
        <end position="155"/>
    </location>
</feature>
<evidence type="ECO:0000313" key="4">
    <source>
        <dbReference type="Proteomes" id="UP000029052"/>
    </source>
</evidence>
<feature type="region of interest" description="Disordered" evidence="1">
    <location>
        <begin position="80"/>
        <end position="155"/>
    </location>
</feature>
<accession>A0A087BCX9</accession>
<keyword evidence="2" id="KW-0812">Transmembrane</keyword>
<feature type="transmembrane region" description="Helical" evidence="2">
    <location>
        <begin position="210"/>
        <end position="236"/>
    </location>
</feature>
<feature type="transmembrane region" description="Helical" evidence="2">
    <location>
        <begin position="248"/>
        <end position="268"/>
    </location>
</feature>
<dbReference type="STRING" id="1692.BMAGN_0757"/>
<feature type="compositionally biased region" description="Polar residues" evidence="1">
    <location>
        <begin position="7"/>
        <end position="19"/>
    </location>
</feature>
<dbReference type="EMBL" id="JGZB01000003">
    <property type="protein sequence ID" value="KFI68879.1"/>
    <property type="molecule type" value="Genomic_DNA"/>
</dbReference>
<gene>
    <name evidence="3" type="ORF">BMAGN_0757</name>
</gene>
<evidence type="ECO:0000256" key="2">
    <source>
        <dbReference type="SAM" id="Phobius"/>
    </source>
</evidence>
<feature type="compositionally biased region" description="Low complexity" evidence="1">
    <location>
        <begin position="38"/>
        <end position="55"/>
    </location>
</feature>
<reference evidence="3 4" key="1">
    <citation type="submission" date="2014-03" db="EMBL/GenBank/DDBJ databases">
        <title>Genomics of Bifidobacteria.</title>
        <authorList>
            <person name="Ventura M."/>
            <person name="Milani C."/>
            <person name="Lugli G.A."/>
        </authorList>
    </citation>
    <scope>NUCLEOTIDE SEQUENCE [LARGE SCALE GENOMIC DNA]</scope>
    <source>
        <strain evidence="3 4">LMG 11591</strain>
    </source>
</reference>
<protein>
    <recommendedName>
        <fullName evidence="5">DUF4190 domain-containing protein</fullName>
    </recommendedName>
</protein>
<evidence type="ECO:0000313" key="3">
    <source>
        <dbReference type="EMBL" id="KFI68879.1"/>
    </source>
</evidence>
<evidence type="ECO:0008006" key="5">
    <source>
        <dbReference type="Google" id="ProtNLM"/>
    </source>
</evidence>
<proteinExistence type="predicted"/>
<sequence length="295" mass="32128">MTEPEQHQTPVSEASSNHDQSSDRQAVPAPVSAQGENTASAQPAAAPAASSTSAPKDQYADISADDDLEYASQKKLEYGAMDSDFGPNYNPYLFGKPEKPASQQPQAPQQNGVNPFMAQQNPAQSQQGQQGQPWTANQQGQQPQQGQPGPYPFGFGFNPYAGQAGQTHGNVSYDQYGIPHTNDGHTPRYINGMDVNDRMQNPWYGRWDSYSIIAFVFSILFAVPVLPALMGALGIWRTRTFHMKGKGLAIAAIVINVIYTIAFVWMMINGVSTTDFINSMMSKYSQFLDSSSSNA</sequence>
<comment type="caution">
    <text evidence="3">The sequence shown here is derived from an EMBL/GenBank/DDBJ whole genome shotgun (WGS) entry which is preliminary data.</text>
</comment>